<sequence length="109" mass="12922">MYLTSYLEYYKSHHFESKIIVKFSIIEFSHNKQYTSFQMNSRVALLMFLIFTILAYHECRVNRDSEETKIGISNGFCVEQKPCYTAFCYCCYDTIINCYITMSTCRSVC</sequence>
<name>A0AAW1ML14_SAPOF</name>
<comment type="caution">
    <text evidence="1">The sequence shown here is derived from an EMBL/GenBank/DDBJ whole genome shotgun (WGS) entry which is preliminary data.</text>
</comment>
<organism evidence="1 2">
    <name type="scientific">Saponaria officinalis</name>
    <name type="common">Common soapwort</name>
    <name type="synonym">Lychnis saponaria</name>
    <dbReference type="NCBI Taxonomy" id="3572"/>
    <lineage>
        <taxon>Eukaryota</taxon>
        <taxon>Viridiplantae</taxon>
        <taxon>Streptophyta</taxon>
        <taxon>Embryophyta</taxon>
        <taxon>Tracheophyta</taxon>
        <taxon>Spermatophyta</taxon>
        <taxon>Magnoliopsida</taxon>
        <taxon>eudicotyledons</taxon>
        <taxon>Gunneridae</taxon>
        <taxon>Pentapetalae</taxon>
        <taxon>Caryophyllales</taxon>
        <taxon>Caryophyllaceae</taxon>
        <taxon>Caryophylleae</taxon>
        <taxon>Saponaria</taxon>
    </lineage>
</organism>
<protein>
    <submittedName>
        <fullName evidence="1">Uncharacterized protein</fullName>
    </submittedName>
</protein>
<dbReference type="AlphaFoldDB" id="A0AAW1ML14"/>
<dbReference type="EMBL" id="JBDFQZ010000002">
    <property type="protein sequence ID" value="KAK9748535.1"/>
    <property type="molecule type" value="Genomic_DNA"/>
</dbReference>
<gene>
    <name evidence="1" type="ORF">RND81_02G064700</name>
</gene>
<reference evidence="1" key="1">
    <citation type="submission" date="2024-03" db="EMBL/GenBank/DDBJ databases">
        <title>WGS assembly of Saponaria officinalis var. Norfolk2.</title>
        <authorList>
            <person name="Jenkins J."/>
            <person name="Shu S."/>
            <person name="Grimwood J."/>
            <person name="Barry K."/>
            <person name="Goodstein D."/>
            <person name="Schmutz J."/>
            <person name="Leebens-Mack J."/>
            <person name="Osbourn A."/>
        </authorList>
    </citation>
    <scope>NUCLEOTIDE SEQUENCE [LARGE SCALE GENOMIC DNA]</scope>
    <source>
        <strain evidence="1">JIC</strain>
    </source>
</reference>
<evidence type="ECO:0000313" key="2">
    <source>
        <dbReference type="Proteomes" id="UP001443914"/>
    </source>
</evidence>
<proteinExistence type="predicted"/>
<evidence type="ECO:0000313" key="1">
    <source>
        <dbReference type="EMBL" id="KAK9748535.1"/>
    </source>
</evidence>
<dbReference type="Proteomes" id="UP001443914">
    <property type="component" value="Unassembled WGS sequence"/>
</dbReference>
<keyword evidence="2" id="KW-1185">Reference proteome</keyword>
<accession>A0AAW1ML14</accession>